<dbReference type="EMBL" id="JAPFFF010000016">
    <property type="protein sequence ID" value="KAK8865445.1"/>
    <property type="molecule type" value="Genomic_DNA"/>
</dbReference>
<dbReference type="PROSITE" id="PS50011">
    <property type="entry name" value="PROTEIN_KINASE_DOM"/>
    <property type="match status" value="1"/>
</dbReference>
<accession>A0ABR2ING6</accession>
<dbReference type="Gene3D" id="1.10.510.10">
    <property type="entry name" value="Transferase(Phosphotransferase) domain 1"/>
    <property type="match status" value="1"/>
</dbReference>
<name>A0ABR2ING6_9EUKA</name>
<gene>
    <name evidence="2" type="ORF">M9Y10_010993</name>
</gene>
<proteinExistence type="predicted"/>
<dbReference type="SUPFAM" id="SSF56112">
    <property type="entry name" value="Protein kinase-like (PK-like)"/>
    <property type="match status" value="1"/>
</dbReference>
<protein>
    <recommendedName>
        <fullName evidence="1">Protein kinase domain-containing protein</fullName>
    </recommendedName>
</protein>
<dbReference type="InterPro" id="IPR001245">
    <property type="entry name" value="Ser-Thr/Tyr_kinase_cat_dom"/>
</dbReference>
<sequence length="588" mass="69494">MSIPEYIDNKRKIQSAILSFIDDDDDNEEEAEKKYNEISTLLKSPTIHKDKEELKQIILIISNISDNHHRSANFFDKIGRLIEVIKEDLKSNFTNIELFTFFKKNKRTLLLLVEKDLLTINDDLFKEEFLLDNYDKGEIEDIKKYFSPELGIFQKSGFSESIDKFKEYRDKGQNESYICELIRQDSVVEFIKHVNMSNISISSEINDSIFETNSIFINKRPLIIEYAVFFGSIQIFQYIKMNKPDILNGDLWIYAIHSNKAEMIHALEENKILPKDLTYEKCVVESIKCHHNKIANYIRDSLFDKSKDNKNKVAFGIDKSPVFYHNFEFMPDDFESIFKLIFYLMQSKYSALVKLVNDQTHFLIDINDYRVLKYDHIIFDSFVVQQKSTSKEFMITSYFVQDCTNEFTRMMMCRYPSILGIKGFSPVDPDDRPKPSILTDYYKMTLYDYINTRKTGNYTKTNDYIIILGMTIGLRFLNNNGIIHELLHPGSILLDENFYPIIQNVEINKRLIYRFVDQINFMMKQSGYYMSPEQAEEYSFQTSNVFSYSFILYNLITLKHPFDRVSKMSAYKALHMIVNGYRPKLKYY</sequence>
<comment type="caution">
    <text evidence="2">The sequence shown here is derived from an EMBL/GenBank/DDBJ whole genome shotgun (WGS) entry which is preliminary data.</text>
</comment>
<evidence type="ECO:0000313" key="2">
    <source>
        <dbReference type="EMBL" id="KAK8865445.1"/>
    </source>
</evidence>
<evidence type="ECO:0000313" key="3">
    <source>
        <dbReference type="Proteomes" id="UP001470230"/>
    </source>
</evidence>
<dbReference type="InterPro" id="IPR000719">
    <property type="entry name" value="Prot_kinase_dom"/>
</dbReference>
<dbReference type="Proteomes" id="UP001470230">
    <property type="component" value="Unassembled WGS sequence"/>
</dbReference>
<dbReference type="InterPro" id="IPR011009">
    <property type="entry name" value="Kinase-like_dom_sf"/>
</dbReference>
<dbReference type="InterPro" id="IPR050167">
    <property type="entry name" value="Ser_Thr_protein_kinase"/>
</dbReference>
<keyword evidence="3" id="KW-1185">Reference proteome</keyword>
<organism evidence="2 3">
    <name type="scientific">Tritrichomonas musculus</name>
    <dbReference type="NCBI Taxonomy" id="1915356"/>
    <lineage>
        <taxon>Eukaryota</taxon>
        <taxon>Metamonada</taxon>
        <taxon>Parabasalia</taxon>
        <taxon>Tritrichomonadida</taxon>
        <taxon>Tritrichomonadidae</taxon>
        <taxon>Tritrichomonas</taxon>
    </lineage>
</organism>
<dbReference type="PANTHER" id="PTHR23257">
    <property type="entry name" value="SERINE-THREONINE PROTEIN KINASE"/>
    <property type="match status" value="1"/>
</dbReference>
<reference evidence="2 3" key="1">
    <citation type="submission" date="2024-04" db="EMBL/GenBank/DDBJ databases">
        <title>Tritrichomonas musculus Genome.</title>
        <authorList>
            <person name="Alves-Ferreira E."/>
            <person name="Grigg M."/>
            <person name="Lorenzi H."/>
            <person name="Galac M."/>
        </authorList>
    </citation>
    <scope>NUCLEOTIDE SEQUENCE [LARGE SCALE GENOMIC DNA]</scope>
    <source>
        <strain evidence="2 3">EAF2021</strain>
    </source>
</reference>
<dbReference type="Pfam" id="PF07714">
    <property type="entry name" value="PK_Tyr_Ser-Thr"/>
    <property type="match status" value="1"/>
</dbReference>
<evidence type="ECO:0000259" key="1">
    <source>
        <dbReference type="PROSITE" id="PS50011"/>
    </source>
</evidence>
<feature type="domain" description="Protein kinase" evidence="1">
    <location>
        <begin position="338"/>
        <end position="588"/>
    </location>
</feature>